<feature type="transmembrane region" description="Helical" evidence="1">
    <location>
        <begin position="33"/>
        <end position="54"/>
    </location>
</feature>
<dbReference type="SMART" id="SM00014">
    <property type="entry name" value="acidPPc"/>
    <property type="match status" value="1"/>
</dbReference>
<dbReference type="InterPro" id="IPR036938">
    <property type="entry name" value="PAP2/HPO_sf"/>
</dbReference>
<keyword evidence="1" id="KW-1133">Transmembrane helix</keyword>
<dbReference type="CDD" id="cd01610">
    <property type="entry name" value="PAP2_like"/>
    <property type="match status" value="1"/>
</dbReference>
<dbReference type="PANTHER" id="PTHR14969:SF13">
    <property type="entry name" value="AT30094P"/>
    <property type="match status" value="1"/>
</dbReference>
<sequence>MLPIIFIEPYKLGINIWAFQAAKALASPALNIIMYWLAKSFLVVLPILVVYMLLKRDMNVYTLVIAGILLYLISDVIKIITKEPRPCNITELAWINSMGCQTTYSFPSNHASVLTGLVFFLKNYKYVRVLYVVWLLLILFGRVYLGLHYFTDVLAGAALSLVVAYVLRRYEKRINALVSRIVDKVVDLHLVQK</sequence>
<organism evidence="3">
    <name type="scientific">mine drainage metagenome</name>
    <dbReference type="NCBI Taxonomy" id="410659"/>
    <lineage>
        <taxon>unclassified sequences</taxon>
        <taxon>metagenomes</taxon>
        <taxon>ecological metagenomes</taxon>
    </lineage>
</organism>
<dbReference type="EMBL" id="AUZZ01008549">
    <property type="protein sequence ID" value="EQD37170.1"/>
    <property type="molecule type" value="Genomic_DNA"/>
</dbReference>
<dbReference type="Gene3D" id="1.20.144.10">
    <property type="entry name" value="Phosphatidic acid phosphatase type 2/haloperoxidase"/>
    <property type="match status" value="1"/>
</dbReference>
<dbReference type="GO" id="GO:0042392">
    <property type="term" value="F:sphingosine-1-phosphate phosphatase activity"/>
    <property type="evidence" value="ECO:0007669"/>
    <property type="project" value="TreeGrafter"/>
</dbReference>
<evidence type="ECO:0000313" key="3">
    <source>
        <dbReference type="EMBL" id="EQD37170.1"/>
    </source>
</evidence>
<dbReference type="AlphaFoldDB" id="T1A5Q1"/>
<comment type="caution">
    <text evidence="3">The sequence shown here is derived from an EMBL/GenBank/DDBJ whole genome shotgun (WGS) entry which is preliminary data.</text>
</comment>
<reference evidence="3" key="1">
    <citation type="submission" date="2013-08" db="EMBL/GenBank/DDBJ databases">
        <authorList>
            <person name="Mendez C."/>
            <person name="Richter M."/>
            <person name="Ferrer M."/>
            <person name="Sanchez J."/>
        </authorList>
    </citation>
    <scope>NUCLEOTIDE SEQUENCE</scope>
</reference>
<feature type="domain" description="Phosphatidic acid phosphatase type 2/haloperoxidase" evidence="2">
    <location>
        <begin position="59"/>
        <end position="168"/>
    </location>
</feature>
<keyword evidence="1" id="KW-0472">Membrane</keyword>
<evidence type="ECO:0000256" key="1">
    <source>
        <dbReference type="SAM" id="Phobius"/>
    </source>
</evidence>
<feature type="transmembrane region" description="Helical" evidence="1">
    <location>
        <begin position="129"/>
        <end position="147"/>
    </location>
</feature>
<feature type="transmembrane region" description="Helical" evidence="1">
    <location>
        <begin position="153"/>
        <end position="170"/>
    </location>
</feature>
<name>T1A5Q1_9ZZZZ</name>
<accession>T1A5Q1</accession>
<proteinExistence type="predicted"/>
<dbReference type="SUPFAM" id="SSF48317">
    <property type="entry name" value="Acid phosphatase/Vanadium-dependent haloperoxidase"/>
    <property type="match status" value="1"/>
</dbReference>
<reference evidence="3" key="2">
    <citation type="journal article" date="2014" name="ISME J.">
        <title>Microbial stratification in low pH oxic and suboxic macroscopic growths along an acid mine drainage.</title>
        <authorList>
            <person name="Mendez-Garcia C."/>
            <person name="Mesa V."/>
            <person name="Sprenger R.R."/>
            <person name="Richter M."/>
            <person name="Diez M.S."/>
            <person name="Solano J."/>
            <person name="Bargiela R."/>
            <person name="Golyshina O.V."/>
            <person name="Manteca A."/>
            <person name="Ramos J.L."/>
            <person name="Gallego J.R."/>
            <person name="Llorente I."/>
            <person name="Martins Dos Santos V.A."/>
            <person name="Jensen O.N."/>
            <person name="Pelaez A.I."/>
            <person name="Sanchez J."/>
            <person name="Ferrer M."/>
        </authorList>
    </citation>
    <scope>NUCLEOTIDE SEQUENCE</scope>
</reference>
<feature type="transmembrane region" description="Helical" evidence="1">
    <location>
        <begin position="60"/>
        <end position="80"/>
    </location>
</feature>
<dbReference type="Pfam" id="PF01569">
    <property type="entry name" value="PAP2"/>
    <property type="match status" value="1"/>
</dbReference>
<keyword evidence="1" id="KW-0812">Transmembrane</keyword>
<gene>
    <name evidence="3" type="ORF">B2A_11825</name>
</gene>
<evidence type="ECO:0000259" key="2">
    <source>
        <dbReference type="SMART" id="SM00014"/>
    </source>
</evidence>
<protein>
    <submittedName>
        <fullName evidence="3">Phosphoesterase PA-phosphatase</fullName>
    </submittedName>
</protein>
<dbReference type="PANTHER" id="PTHR14969">
    <property type="entry name" value="SPHINGOSINE-1-PHOSPHATE PHOSPHOHYDROLASE"/>
    <property type="match status" value="1"/>
</dbReference>
<dbReference type="InterPro" id="IPR000326">
    <property type="entry name" value="PAP2/HPO"/>
</dbReference>